<dbReference type="SMART" id="SM00710">
    <property type="entry name" value="PbH1"/>
    <property type="match status" value="5"/>
</dbReference>
<dbReference type="Gene3D" id="2.160.20.10">
    <property type="entry name" value="Single-stranded right-handed beta-helix, Pectin lyase-like"/>
    <property type="match status" value="1"/>
</dbReference>
<dbReference type="AlphaFoldDB" id="B4D486"/>
<gene>
    <name evidence="6" type="ORF">CfE428DRAFT_3724</name>
</gene>
<keyword evidence="2 4" id="KW-0378">Hydrolase</keyword>
<dbReference type="RefSeq" id="WP_006981049.1">
    <property type="nucleotide sequence ID" value="NZ_ABVL01000011.1"/>
</dbReference>
<dbReference type="InterPro" id="IPR051801">
    <property type="entry name" value="GH28_Enzymes"/>
</dbReference>
<evidence type="ECO:0000313" key="7">
    <source>
        <dbReference type="Proteomes" id="UP000005824"/>
    </source>
</evidence>
<keyword evidence="5" id="KW-0732">Signal</keyword>
<dbReference type="PANTHER" id="PTHR31339:SF9">
    <property type="entry name" value="PLASMIN AND FIBRONECTIN-BINDING PROTEIN A"/>
    <property type="match status" value="1"/>
</dbReference>
<dbReference type="InterPro" id="IPR000743">
    <property type="entry name" value="Glyco_hydro_28"/>
</dbReference>
<keyword evidence="3 4" id="KW-0326">Glycosidase</keyword>
<organism evidence="6 7">
    <name type="scientific">Chthoniobacter flavus Ellin428</name>
    <dbReference type="NCBI Taxonomy" id="497964"/>
    <lineage>
        <taxon>Bacteria</taxon>
        <taxon>Pseudomonadati</taxon>
        <taxon>Verrucomicrobiota</taxon>
        <taxon>Spartobacteria</taxon>
        <taxon>Chthoniobacterales</taxon>
        <taxon>Chthoniobacteraceae</taxon>
        <taxon>Chthoniobacter</taxon>
    </lineage>
</organism>
<evidence type="ECO:0000256" key="5">
    <source>
        <dbReference type="SAM" id="SignalP"/>
    </source>
</evidence>
<dbReference type="Pfam" id="PF00295">
    <property type="entry name" value="Glyco_hydro_28"/>
    <property type="match status" value="1"/>
</dbReference>
<evidence type="ECO:0000256" key="1">
    <source>
        <dbReference type="ARBA" id="ARBA00008834"/>
    </source>
</evidence>
<keyword evidence="7" id="KW-1185">Reference proteome</keyword>
<dbReference type="GO" id="GO:0005975">
    <property type="term" value="P:carbohydrate metabolic process"/>
    <property type="evidence" value="ECO:0007669"/>
    <property type="project" value="InterPro"/>
</dbReference>
<accession>B4D486</accession>
<sequence length="510" mass="54669" precursor="true">MRSLSFLAGLILLAAGCSAFAAATLDPRQYGAVGDGKTKDTAALQRAIDAAAKVGGTVRLATGTYLSGTVILKSGVTLQIDKGATLLGSPQQADYTKNRWLALIEARRQHNIAIVGDGVIDGQGTALAADVMRLVQEKKIVDPLASHRPAEQNRPQLIELLECHGVTLKGITLKNSSCWVQTYLTCEDVTLDHVTVRSTAYWNNDGLDLVDCHRAHVTNCDIDSADDGICLKSGERHACTDIVVEDCTVRSSANAFKLGTSSRGGFKHIQAHRLHIHDTFRSAIALESVDGAAMQDVEVSDVDAKNTGGAIFIRLGNRQRDTGPGSIRDVRISNVTVEIPATAPDAGYPLAGPAVRGAHNLFPSSITGLPGHRVANVSLKNITITTAGGGRREIANLPLENLASVPEQEDRYPEFSMFGELPAWGFYVRHAEGITFENVTLRATAKDFRSVMVFDDASNVQLNHVQMGPAGDNPVIVLRGVDGWKLTDTPQPEGTREFIRTLDAAVAKKP</sequence>
<dbReference type="InterPro" id="IPR011050">
    <property type="entry name" value="Pectin_lyase_fold/virulence"/>
</dbReference>
<evidence type="ECO:0000256" key="4">
    <source>
        <dbReference type="RuleBase" id="RU361169"/>
    </source>
</evidence>
<dbReference type="GO" id="GO:0004650">
    <property type="term" value="F:polygalacturonase activity"/>
    <property type="evidence" value="ECO:0007669"/>
    <property type="project" value="InterPro"/>
</dbReference>
<dbReference type="InParanoid" id="B4D486"/>
<dbReference type="STRING" id="497964.CfE428DRAFT_3724"/>
<dbReference type="SUPFAM" id="SSF51126">
    <property type="entry name" value="Pectin lyase-like"/>
    <property type="match status" value="1"/>
</dbReference>
<dbReference type="PANTHER" id="PTHR31339">
    <property type="entry name" value="PECTIN LYASE-RELATED"/>
    <property type="match status" value="1"/>
</dbReference>
<dbReference type="Proteomes" id="UP000005824">
    <property type="component" value="Unassembled WGS sequence"/>
</dbReference>
<feature type="signal peptide" evidence="5">
    <location>
        <begin position="1"/>
        <end position="21"/>
    </location>
</feature>
<name>B4D486_9BACT</name>
<dbReference type="EMBL" id="ABVL01000011">
    <property type="protein sequence ID" value="EDY18687.1"/>
    <property type="molecule type" value="Genomic_DNA"/>
</dbReference>
<comment type="caution">
    <text evidence="6">The sequence shown here is derived from an EMBL/GenBank/DDBJ whole genome shotgun (WGS) entry which is preliminary data.</text>
</comment>
<dbReference type="eggNOG" id="COG5434">
    <property type="taxonomic scope" value="Bacteria"/>
</dbReference>
<feature type="chain" id="PRO_5002800417" evidence="5">
    <location>
        <begin position="22"/>
        <end position="510"/>
    </location>
</feature>
<evidence type="ECO:0000256" key="3">
    <source>
        <dbReference type="ARBA" id="ARBA00023295"/>
    </source>
</evidence>
<comment type="similarity">
    <text evidence="1 4">Belongs to the glycosyl hydrolase 28 family.</text>
</comment>
<dbReference type="PROSITE" id="PS51257">
    <property type="entry name" value="PROKAR_LIPOPROTEIN"/>
    <property type="match status" value="1"/>
</dbReference>
<protein>
    <submittedName>
        <fullName evidence="6">Glycoside hydrolase family 28</fullName>
    </submittedName>
</protein>
<evidence type="ECO:0000256" key="2">
    <source>
        <dbReference type="ARBA" id="ARBA00022801"/>
    </source>
</evidence>
<evidence type="ECO:0000313" key="6">
    <source>
        <dbReference type="EMBL" id="EDY18687.1"/>
    </source>
</evidence>
<proteinExistence type="inferred from homology"/>
<dbReference type="InterPro" id="IPR012334">
    <property type="entry name" value="Pectin_lyas_fold"/>
</dbReference>
<dbReference type="InterPro" id="IPR006626">
    <property type="entry name" value="PbH1"/>
</dbReference>
<reference evidence="6 7" key="1">
    <citation type="journal article" date="2011" name="J. Bacteriol.">
        <title>Genome sequence of Chthoniobacter flavus Ellin428, an aerobic heterotrophic soil bacterium.</title>
        <authorList>
            <person name="Kant R."/>
            <person name="van Passel M.W."/>
            <person name="Palva A."/>
            <person name="Lucas S."/>
            <person name="Lapidus A."/>
            <person name="Glavina Del Rio T."/>
            <person name="Dalin E."/>
            <person name="Tice H."/>
            <person name="Bruce D."/>
            <person name="Goodwin L."/>
            <person name="Pitluck S."/>
            <person name="Larimer F.W."/>
            <person name="Land M.L."/>
            <person name="Hauser L."/>
            <person name="Sangwan P."/>
            <person name="de Vos W.M."/>
            <person name="Janssen P.H."/>
            <person name="Smidt H."/>
        </authorList>
    </citation>
    <scope>NUCLEOTIDE SEQUENCE [LARGE SCALE GENOMIC DNA]</scope>
    <source>
        <strain evidence="6 7">Ellin428</strain>
    </source>
</reference>